<feature type="transmembrane region" description="Helical" evidence="1">
    <location>
        <begin position="12"/>
        <end position="41"/>
    </location>
</feature>
<protein>
    <submittedName>
        <fullName evidence="3">Putative membrane protein</fullName>
    </submittedName>
</protein>
<sequence length="105" mass="10885">MQKNSGLAIASMILGIISIVFSITFIFAFLGVILGIVGLVLGIVGRSQIQRSQGEINGSGMALAGIICSSVSLGIVVLMCLGCAAILKVDDSMDYYYLKLILGGV</sequence>
<evidence type="ECO:0000259" key="2">
    <source>
        <dbReference type="Pfam" id="PF13828"/>
    </source>
</evidence>
<keyword evidence="1" id="KW-0812">Transmembrane</keyword>
<dbReference type="PATRIC" id="fig|1216932.3.peg.253"/>
<accession>W6RZK5</accession>
<dbReference type="Proteomes" id="UP000019426">
    <property type="component" value="Chromosome M2/40_rep1"/>
</dbReference>
<keyword evidence="1" id="KW-1133">Transmembrane helix</keyword>
<feature type="transmembrane region" description="Helical" evidence="1">
    <location>
        <begin position="62"/>
        <end position="87"/>
    </location>
</feature>
<dbReference type="RefSeq" id="WP_051483623.1">
    <property type="nucleotide sequence ID" value="NZ_HG917868.1"/>
</dbReference>
<gene>
    <name evidence="3" type="ORF">CM240_0272</name>
</gene>
<keyword evidence="4" id="KW-1185">Reference proteome</keyword>
<dbReference type="AlphaFoldDB" id="W6RZK5"/>
<dbReference type="InterPro" id="IPR025241">
    <property type="entry name" value="DUF4190"/>
</dbReference>
<proteinExistence type="predicted"/>
<evidence type="ECO:0000313" key="4">
    <source>
        <dbReference type="Proteomes" id="UP000019426"/>
    </source>
</evidence>
<dbReference type="HOGENOM" id="CLU_2367905_0_0_9"/>
<dbReference type="STRING" id="1216932.CM240_0272"/>
<feature type="domain" description="DUF4190" evidence="2">
    <location>
        <begin position="7"/>
        <end position="78"/>
    </location>
</feature>
<organism evidence="3 4">
    <name type="scientific">Clostridium bornimense</name>
    <dbReference type="NCBI Taxonomy" id="1216932"/>
    <lineage>
        <taxon>Bacteria</taxon>
        <taxon>Bacillati</taxon>
        <taxon>Bacillota</taxon>
        <taxon>Clostridia</taxon>
        <taxon>Eubacteriales</taxon>
        <taxon>Clostridiaceae</taxon>
        <taxon>Clostridium</taxon>
    </lineage>
</organism>
<dbReference type="Pfam" id="PF13828">
    <property type="entry name" value="DUF4190"/>
    <property type="match status" value="1"/>
</dbReference>
<name>W6RZK5_9CLOT</name>
<dbReference type="EMBL" id="HG917868">
    <property type="protein sequence ID" value="CDM67442.1"/>
    <property type="molecule type" value="Genomic_DNA"/>
</dbReference>
<keyword evidence="1" id="KW-0472">Membrane</keyword>
<dbReference type="KEGG" id="clt:CM240_0272"/>
<evidence type="ECO:0000313" key="3">
    <source>
        <dbReference type="EMBL" id="CDM67442.1"/>
    </source>
</evidence>
<evidence type="ECO:0000256" key="1">
    <source>
        <dbReference type="SAM" id="Phobius"/>
    </source>
</evidence>
<reference evidence="3 4" key="1">
    <citation type="submission" date="2013-11" db="EMBL/GenBank/DDBJ databases">
        <title>Complete genome sequence of Clostridum sp. M2/40.</title>
        <authorList>
            <person name="Wibberg D."/>
            <person name="Puehler A."/>
            <person name="Schlueter A."/>
        </authorList>
    </citation>
    <scope>NUCLEOTIDE SEQUENCE [LARGE SCALE GENOMIC DNA]</scope>
    <source>
        <strain evidence="4">M2/40</strain>
    </source>
</reference>